<dbReference type="Pfam" id="PF00628">
    <property type="entry name" value="PHD"/>
    <property type="match status" value="1"/>
</dbReference>
<evidence type="ECO:0000256" key="5">
    <source>
        <dbReference type="SAM" id="MobiDB-lite"/>
    </source>
</evidence>
<organism evidence="8 9">
    <name type="scientific">Diabrotica virgifera virgifera</name>
    <name type="common">western corn rootworm</name>
    <dbReference type="NCBI Taxonomy" id="50390"/>
    <lineage>
        <taxon>Eukaryota</taxon>
        <taxon>Metazoa</taxon>
        <taxon>Ecdysozoa</taxon>
        <taxon>Arthropoda</taxon>
        <taxon>Hexapoda</taxon>
        <taxon>Insecta</taxon>
        <taxon>Pterygota</taxon>
        <taxon>Neoptera</taxon>
        <taxon>Endopterygota</taxon>
        <taxon>Coleoptera</taxon>
        <taxon>Polyphaga</taxon>
        <taxon>Cucujiformia</taxon>
        <taxon>Chrysomeloidea</taxon>
        <taxon>Chrysomelidae</taxon>
        <taxon>Galerucinae</taxon>
        <taxon>Diabroticina</taxon>
        <taxon>Diabroticites</taxon>
        <taxon>Diabrotica</taxon>
    </lineage>
</organism>
<evidence type="ECO:0000256" key="4">
    <source>
        <dbReference type="PROSITE-ProRule" id="PRU00175"/>
    </source>
</evidence>
<dbReference type="InterPro" id="IPR013083">
    <property type="entry name" value="Znf_RING/FYVE/PHD"/>
</dbReference>
<evidence type="ECO:0000259" key="7">
    <source>
        <dbReference type="PROSITE" id="PS50089"/>
    </source>
</evidence>
<keyword evidence="9" id="KW-1185">Reference proteome</keyword>
<dbReference type="Proteomes" id="UP001652700">
    <property type="component" value="Unplaced"/>
</dbReference>
<dbReference type="SMART" id="SM00249">
    <property type="entry name" value="PHD"/>
    <property type="match status" value="1"/>
</dbReference>
<dbReference type="GeneID" id="126880960"/>
<evidence type="ECO:0000256" key="2">
    <source>
        <dbReference type="ARBA" id="ARBA00022771"/>
    </source>
</evidence>
<reference evidence="8" key="1">
    <citation type="submission" date="2025-05" db="UniProtKB">
        <authorList>
            <consortium name="EnsemblMetazoa"/>
        </authorList>
    </citation>
    <scope>IDENTIFICATION</scope>
</reference>
<evidence type="ECO:0000256" key="1">
    <source>
        <dbReference type="ARBA" id="ARBA00022723"/>
    </source>
</evidence>
<protein>
    <submittedName>
        <fullName evidence="8">Uncharacterized protein</fullName>
    </submittedName>
</protein>
<sequence length="160" mass="18329">MVPFTPEKVPEPDTSFKGMGLLISPLIKITATKRKPAINSKAQEITKDLFSTAIVKPPKGKSNKEPSKQQEKSKDKNKEQEEKKINKDQKEQDNLNKEHKEKKINKNLKSSESWFCHVCNEDRQADMRLCLACGQYVHEECVGLTKHDKDKFICPNCSQE</sequence>
<dbReference type="PROSITE" id="PS50089">
    <property type="entry name" value="ZF_RING_2"/>
    <property type="match status" value="1"/>
</dbReference>
<dbReference type="InterPro" id="IPR019787">
    <property type="entry name" value="Znf_PHD-finger"/>
</dbReference>
<dbReference type="SUPFAM" id="SSF57903">
    <property type="entry name" value="FYVE/PHD zinc finger"/>
    <property type="match status" value="1"/>
</dbReference>
<dbReference type="CDD" id="cd15489">
    <property type="entry name" value="PHD_SF"/>
    <property type="match status" value="1"/>
</dbReference>
<name>A0ABM5JST6_DIAVI</name>
<evidence type="ECO:0000256" key="3">
    <source>
        <dbReference type="ARBA" id="ARBA00022833"/>
    </source>
</evidence>
<dbReference type="EnsemblMetazoa" id="XM_050645042.1">
    <property type="protein sequence ID" value="XP_050500999.1"/>
    <property type="gene ID" value="LOC126880960"/>
</dbReference>
<keyword evidence="3" id="KW-0862">Zinc</keyword>
<proteinExistence type="predicted"/>
<dbReference type="InterPro" id="IPR001965">
    <property type="entry name" value="Znf_PHD"/>
</dbReference>
<dbReference type="InterPro" id="IPR001841">
    <property type="entry name" value="Znf_RING"/>
</dbReference>
<evidence type="ECO:0000313" key="8">
    <source>
        <dbReference type="EnsemblMetazoa" id="XP_050500999.1"/>
    </source>
</evidence>
<accession>A0ABM5JST6</accession>
<dbReference type="Gene3D" id="3.30.40.10">
    <property type="entry name" value="Zinc/RING finger domain, C3HC4 (zinc finger)"/>
    <property type="match status" value="1"/>
</dbReference>
<feature type="domain" description="PHD-type" evidence="6">
    <location>
        <begin position="113"/>
        <end position="160"/>
    </location>
</feature>
<feature type="region of interest" description="Disordered" evidence="5">
    <location>
        <begin position="49"/>
        <end position="104"/>
    </location>
</feature>
<dbReference type="RefSeq" id="XP_050500999.1">
    <property type="nucleotide sequence ID" value="XM_050645042.1"/>
</dbReference>
<evidence type="ECO:0000313" key="9">
    <source>
        <dbReference type="Proteomes" id="UP001652700"/>
    </source>
</evidence>
<evidence type="ECO:0000259" key="6">
    <source>
        <dbReference type="PROSITE" id="PS50016"/>
    </source>
</evidence>
<dbReference type="PROSITE" id="PS50016">
    <property type="entry name" value="ZF_PHD_2"/>
    <property type="match status" value="1"/>
</dbReference>
<keyword evidence="1" id="KW-0479">Metal-binding</keyword>
<feature type="compositionally biased region" description="Basic and acidic residues" evidence="5">
    <location>
        <begin position="62"/>
        <end position="101"/>
    </location>
</feature>
<dbReference type="InterPro" id="IPR011011">
    <property type="entry name" value="Znf_FYVE_PHD"/>
</dbReference>
<feature type="domain" description="RING-type" evidence="7">
    <location>
        <begin position="116"/>
        <end position="158"/>
    </location>
</feature>
<keyword evidence="2 4" id="KW-0863">Zinc-finger</keyword>